<dbReference type="PANTHER" id="PTHR30619">
    <property type="entry name" value="DNA INTERNALIZATION/COMPETENCE PROTEIN COMEC/REC2"/>
    <property type="match status" value="1"/>
</dbReference>
<dbReference type="Pfam" id="PF00753">
    <property type="entry name" value="Lactamase_B"/>
    <property type="match status" value="1"/>
</dbReference>
<dbReference type="InterPro" id="IPR036866">
    <property type="entry name" value="RibonucZ/Hydroxyglut_hydro"/>
</dbReference>
<feature type="domain" description="Metallo-beta-lactamase" evidence="1">
    <location>
        <begin position="9"/>
        <end position="74"/>
    </location>
</feature>
<evidence type="ECO:0000259" key="1">
    <source>
        <dbReference type="Pfam" id="PF00753"/>
    </source>
</evidence>
<dbReference type="Gene3D" id="3.60.15.10">
    <property type="entry name" value="Ribonuclease Z/Hydroxyacylglutathione hydrolase-like"/>
    <property type="match status" value="1"/>
</dbReference>
<accession>A0A9X3NE88</accession>
<sequence>MKLTVFQSGPGDCVLVESQDGTLMLVDGGLAKSYREHVAPALSTLREAGRELDVVCVSHVDGDHIGGILALLDAEFDWRVHAFQSADPTRRTRRPSEPRPPNVKELWHNGFRAQLDADPRPVAELLSQTAGVLELSEDAQRLEDAAHQRDLAYSAGDGIRLSDRISEHQLDIPLNRRFGGEGGLLMVREARQTADVGTLEVTLLAPFEVDVVNFQADWHEWIGKHEAEMGRIREDTRKDLERLNLDDVGTFRDALAQSAGRLGDRGEVTAPNLASIMLLVREQDDKTLLLTGDGHGDDLLKGLEHAGEITAGGALHVNVLKVPHHGAEYNVDTDQRLYERITADHYVICANGSHHNPDLRIVDLLIKSRLAADPRPFKLWINSNPQVTGNKHMEDVRRRVNQRLDEHPGRFEATFLEGSSFDLDP</sequence>
<dbReference type="InterPro" id="IPR052159">
    <property type="entry name" value="Competence_DNA_uptake"/>
</dbReference>
<comment type="caution">
    <text evidence="2">The sequence shown here is derived from an EMBL/GenBank/DDBJ whole genome shotgun (WGS) entry which is preliminary data.</text>
</comment>
<reference evidence="2" key="1">
    <citation type="submission" date="2022-10" db="EMBL/GenBank/DDBJ databases">
        <title>The WGS of Solirubrobacter phytolaccae KCTC 29190.</title>
        <authorList>
            <person name="Jiang Z."/>
        </authorList>
    </citation>
    <scope>NUCLEOTIDE SEQUENCE</scope>
    <source>
        <strain evidence="2">KCTC 29190</strain>
    </source>
</reference>
<dbReference type="RefSeq" id="WP_270028910.1">
    <property type="nucleotide sequence ID" value="NZ_JAPDDP010000076.1"/>
</dbReference>
<dbReference type="Proteomes" id="UP001147653">
    <property type="component" value="Unassembled WGS sequence"/>
</dbReference>
<evidence type="ECO:0000313" key="3">
    <source>
        <dbReference type="Proteomes" id="UP001147653"/>
    </source>
</evidence>
<protein>
    <submittedName>
        <fullName evidence="2">MBL fold metallo-hydrolase</fullName>
    </submittedName>
</protein>
<keyword evidence="3" id="KW-1185">Reference proteome</keyword>
<dbReference type="InterPro" id="IPR001279">
    <property type="entry name" value="Metallo-B-lactamas"/>
</dbReference>
<dbReference type="AlphaFoldDB" id="A0A9X3NE88"/>
<organism evidence="2 3">
    <name type="scientific">Solirubrobacter phytolaccae</name>
    <dbReference type="NCBI Taxonomy" id="1404360"/>
    <lineage>
        <taxon>Bacteria</taxon>
        <taxon>Bacillati</taxon>
        <taxon>Actinomycetota</taxon>
        <taxon>Thermoleophilia</taxon>
        <taxon>Solirubrobacterales</taxon>
        <taxon>Solirubrobacteraceae</taxon>
        <taxon>Solirubrobacter</taxon>
    </lineage>
</organism>
<evidence type="ECO:0000313" key="2">
    <source>
        <dbReference type="EMBL" id="MDA0184456.1"/>
    </source>
</evidence>
<dbReference type="PANTHER" id="PTHR30619:SF1">
    <property type="entry name" value="RECOMBINATION PROTEIN 2"/>
    <property type="match status" value="1"/>
</dbReference>
<proteinExistence type="predicted"/>
<dbReference type="EMBL" id="JAPDDP010000076">
    <property type="protein sequence ID" value="MDA0184456.1"/>
    <property type="molecule type" value="Genomic_DNA"/>
</dbReference>
<dbReference type="SUPFAM" id="SSF56281">
    <property type="entry name" value="Metallo-hydrolase/oxidoreductase"/>
    <property type="match status" value="1"/>
</dbReference>
<gene>
    <name evidence="2" type="ORF">OJ997_29395</name>
</gene>
<name>A0A9X3NE88_9ACTN</name>